<sequence length="72" mass="7945">MLPFVDLQPFTFHRSGKGGFGSDVETGHVREVIKKAKGKKGSPVSVSVLEKRPSYLCEDRTQNEIEKLGPNS</sequence>
<organism evidence="1 2">
    <name type="scientific">Arabidopsis thaliana</name>
    <name type="common">Mouse-ear cress</name>
    <dbReference type="NCBI Taxonomy" id="3702"/>
    <lineage>
        <taxon>Eukaryota</taxon>
        <taxon>Viridiplantae</taxon>
        <taxon>Streptophyta</taxon>
        <taxon>Embryophyta</taxon>
        <taxon>Tracheophyta</taxon>
        <taxon>Spermatophyta</taxon>
        <taxon>Magnoliopsida</taxon>
        <taxon>eudicotyledons</taxon>
        <taxon>Gunneridae</taxon>
        <taxon>Pentapetalae</taxon>
        <taxon>rosids</taxon>
        <taxon>malvids</taxon>
        <taxon>Brassicales</taxon>
        <taxon>Brassicaceae</taxon>
        <taxon>Camelineae</taxon>
        <taxon>Arabidopsis</taxon>
    </lineage>
</organism>
<gene>
    <name evidence="1" type="ORF">AXX17_ATUG03610</name>
</gene>
<keyword evidence="1" id="KW-0496">Mitochondrion</keyword>
<proteinExistence type="predicted"/>
<comment type="caution">
    <text evidence="1">The sequence shown here is derived from an EMBL/GenBank/DDBJ whole genome shotgun (WGS) entry which is preliminary data.</text>
</comment>
<name>A0A178U676_ARATH</name>
<dbReference type="EMBL" id="LUHQ01000021">
    <property type="protein sequence ID" value="OAO89149.1"/>
    <property type="molecule type" value="Genomic_DNA"/>
</dbReference>
<evidence type="ECO:0000313" key="1">
    <source>
        <dbReference type="EMBL" id="OAO89149.1"/>
    </source>
</evidence>
<geneLocation type="mitochondrion" evidence="1"/>
<evidence type="ECO:0000313" key="2">
    <source>
        <dbReference type="Proteomes" id="UP000078284"/>
    </source>
</evidence>
<reference evidence="2" key="1">
    <citation type="journal article" date="2016" name="Proc. Natl. Acad. Sci. U.S.A.">
        <title>Chromosome-level assembly of Arabidopsis thaliana Ler reveals the extent of translocation and inversion polymorphisms.</title>
        <authorList>
            <person name="Zapata L."/>
            <person name="Ding J."/>
            <person name="Willing E.M."/>
            <person name="Hartwig B."/>
            <person name="Bezdan D."/>
            <person name="Jiao W.B."/>
            <person name="Patel V."/>
            <person name="Velikkakam James G."/>
            <person name="Koornneef M."/>
            <person name="Ossowski S."/>
            <person name="Schneeberger K."/>
        </authorList>
    </citation>
    <scope>NUCLEOTIDE SEQUENCE [LARGE SCALE GENOMIC DNA]</scope>
    <source>
        <strain evidence="2">cv. Landsberg erecta</strain>
    </source>
</reference>
<protein>
    <submittedName>
        <fullName evidence="1">Uncharacterized protein</fullName>
    </submittedName>
</protein>
<accession>A0A178U676</accession>
<dbReference type="AlphaFoldDB" id="A0A178U676"/>
<dbReference type="Proteomes" id="UP000078284">
    <property type="component" value="Unassembled WGS sequence"/>
</dbReference>